<evidence type="ECO:0000256" key="10">
    <source>
        <dbReference type="ARBA" id="ARBA00022726"/>
    </source>
</evidence>
<evidence type="ECO:0000256" key="3">
    <source>
        <dbReference type="ARBA" id="ARBA00004496"/>
    </source>
</evidence>
<proteinExistence type="inferred from homology"/>
<dbReference type="PANTHER" id="PTHR32315">
    <property type="entry name" value="ADENINE PHOSPHORIBOSYLTRANSFERASE"/>
    <property type="match status" value="1"/>
</dbReference>
<evidence type="ECO:0000256" key="4">
    <source>
        <dbReference type="ARBA" id="ARBA00004659"/>
    </source>
</evidence>
<dbReference type="HAMAP" id="MF_00004">
    <property type="entry name" value="Aden_phosphoribosyltr"/>
    <property type="match status" value="1"/>
</dbReference>
<gene>
    <name evidence="11" type="primary">apt</name>
    <name evidence="13" type="ORF">GCM10023195_40780</name>
</gene>
<evidence type="ECO:0000259" key="12">
    <source>
        <dbReference type="Pfam" id="PF00156"/>
    </source>
</evidence>
<comment type="function">
    <text evidence="2 11">Catalyzes a salvage reaction resulting in the formation of AMP, that is energically less costly than de novo synthesis.</text>
</comment>
<keyword evidence="8 11" id="KW-0328">Glycosyltransferase</keyword>
<comment type="pathway">
    <text evidence="4 11">Purine metabolism; AMP biosynthesis via salvage pathway; AMP from adenine: step 1/1.</text>
</comment>
<dbReference type="InterPro" id="IPR050054">
    <property type="entry name" value="UPRTase/APRTase"/>
</dbReference>
<evidence type="ECO:0000256" key="1">
    <source>
        <dbReference type="ARBA" id="ARBA00000868"/>
    </source>
</evidence>
<keyword evidence="10 11" id="KW-0660">Purine salvage</keyword>
<evidence type="ECO:0000256" key="8">
    <source>
        <dbReference type="ARBA" id="ARBA00022676"/>
    </source>
</evidence>
<evidence type="ECO:0000256" key="7">
    <source>
        <dbReference type="ARBA" id="ARBA00022490"/>
    </source>
</evidence>
<comment type="catalytic activity">
    <reaction evidence="1 11">
        <text>AMP + diphosphate = 5-phospho-alpha-D-ribose 1-diphosphate + adenine</text>
        <dbReference type="Rhea" id="RHEA:16609"/>
        <dbReference type="ChEBI" id="CHEBI:16708"/>
        <dbReference type="ChEBI" id="CHEBI:33019"/>
        <dbReference type="ChEBI" id="CHEBI:58017"/>
        <dbReference type="ChEBI" id="CHEBI:456215"/>
        <dbReference type="EC" id="2.4.2.7"/>
    </reaction>
</comment>
<dbReference type="PANTHER" id="PTHR32315:SF3">
    <property type="entry name" value="ADENINE PHOSPHORIBOSYLTRANSFERASE"/>
    <property type="match status" value="1"/>
</dbReference>
<dbReference type="CDD" id="cd06223">
    <property type="entry name" value="PRTases_typeI"/>
    <property type="match status" value="1"/>
</dbReference>
<dbReference type="Pfam" id="PF00156">
    <property type="entry name" value="Pribosyltran"/>
    <property type="match status" value="1"/>
</dbReference>
<comment type="caution">
    <text evidence="13">The sequence shown here is derived from an EMBL/GenBank/DDBJ whole genome shotgun (WGS) entry which is preliminary data.</text>
</comment>
<sequence length="186" mass="19908">MASRRRNVSSRPVDLTKLINERIREVPDYPKPGVVFKDISPLLADHTAFAAVVDAIVAYYGRGTIDKVVGIEARGFILAAPVAYHFGAGFVPVRKKGKLPAATYTESYDLEYGSETIEVHQDALAPGEQVLIVDDVLATGGTAAAAAQLVRRSGAEVAGLSVLIELGFLKGRDRLPELDVHALIQG</sequence>
<dbReference type="InterPro" id="IPR005764">
    <property type="entry name" value="Ade_phspho_trans"/>
</dbReference>
<comment type="subcellular location">
    <subcellularLocation>
        <location evidence="3 11">Cytoplasm</location>
    </subcellularLocation>
</comment>
<evidence type="ECO:0000256" key="5">
    <source>
        <dbReference type="ARBA" id="ARBA00008391"/>
    </source>
</evidence>
<reference evidence="14" key="1">
    <citation type="journal article" date="2019" name="Int. J. Syst. Evol. Microbiol.">
        <title>The Global Catalogue of Microorganisms (GCM) 10K type strain sequencing project: providing services to taxonomists for standard genome sequencing and annotation.</title>
        <authorList>
            <consortium name="The Broad Institute Genomics Platform"/>
            <consortium name="The Broad Institute Genome Sequencing Center for Infectious Disease"/>
            <person name="Wu L."/>
            <person name="Ma J."/>
        </authorList>
    </citation>
    <scope>NUCLEOTIDE SEQUENCE [LARGE SCALE GENOMIC DNA]</scope>
    <source>
        <strain evidence="14">JCM 17938</strain>
    </source>
</reference>
<comment type="subunit">
    <text evidence="11">Homodimer.</text>
</comment>
<organism evidence="13 14">
    <name type="scientific">Actinoallomurus liliacearum</name>
    <dbReference type="NCBI Taxonomy" id="1080073"/>
    <lineage>
        <taxon>Bacteria</taxon>
        <taxon>Bacillati</taxon>
        <taxon>Actinomycetota</taxon>
        <taxon>Actinomycetes</taxon>
        <taxon>Streptosporangiales</taxon>
        <taxon>Thermomonosporaceae</taxon>
        <taxon>Actinoallomurus</taxon>
    </lineage>
</organism>
<keyword evidence="14" id="KW-1185">Reference proteome</keyword>
<dbReference type="EC" id="2.4.2.7" evidence="6 11"/>
<dbReference type="InterPro" id="IPR000836">
    <property type="entry name" value="PRTase_dom"/>
</dbReference>
<dbReference type="NCBIfam" id="TIGR01090">
    <property type="entry name" value="apt"/>
    <property type="match status" value="1"/>
</dbReference>
<dbReference type="EMBL" id="BAABHJ010000011">
    <property type="protein sequence ID" value="GAA4610010.1"/>
    <property type="molecule type" value="Genomic_DNA"/>
</dbReference>
<keyword evidence="7 11" id="KW-0963">Cytoplasm</keyword>
<evidence type="ECO:0000256" key="2">
    <source>
        <dbReference type="ARBA" id="ARBA00003968"/>
    </source>
</evidence>
<dbReference type="Proteomes" id="UP001500212">
    <property type="component" value="Unassembled WGS sequence"/>
</dbReference>
<evidence type="ECO:0000256" key="11">
    <source>
        <dbReference type="HAMAP-Rule" id="MF_00004"/>
    </source>
</evidence>
<evidence type="ECO:0000256" key="6">
    <source>
        <dbReference type="ARBA" id="ARBA00011893"/>
    </source>
</evidence>
<evidence type="ECO:0000313" key="14">
    <source>
        <dbReference type="Proteomes" id="UP001500212"/>
    </source>
</evidence>
<dbReference type="NCBIfam" id="NF002636">
    <property type="entry name" value="PRK02304.1-5"/>
    <property type="match status" value="1"/>
</dbReference>
<dbReference type="Gene3D" id="3.40.50.2020">
    <property type="match status" value="1"/>
</dbReference>
<keyword evidence="9 11" id="KW-0808">Transferase</keyword>
<dbReference type="SUPFAM" id="SSF53271">
    <property type="entry name" value="PRTase-like"/>
    <property type="match status" value="1"/>
</dbReference>
<evidence type="ECO:0000256" key="9">
    <source>
        <dbReference type="ARBA" id="ARBA00022679"/>
    </source>
</evidence>
<dbReference type="GO" id="GO:0016757">
    <property type="term" value="F:glycosyltransferase activity"/>
    <property type="evidence" value="ECO:0007669"/>
    <property type="project" value="UniProtKB-KW"/>
</dbReference>
<dbReference type="NCBIfam" id="NF002634">
    <property type="entry name" value="PRK02304.1-3"/>
    <property type="match status" value="1"/>
</dbReference>
<dbReference type="InterPro" id="IPR029057">
    <property type="entry name" value="PRTase-like"/>
</dbReference>
<comment type="similarity">
    <text evidence="5 11">Belongs to the purine/pyrimidine phosphoribosyltransferase family.</text>
</comment>
<name>A0ABP8TN57_9ACTN</name>
<accession>A0ABP8TN57</accession>
<protein>
    <recommendedName>
        <fullName evidence="6 11">Adenine phosphoribosyltransferase</fullName>
        <shortName evidence="11">APRT</shortName>
        <ecNumber evidence="6 11">2.4.2.7</ecNumber>
    </recommendedName>
</protein>
<evidence type="ECO:0000313" key="13">
    <source>
        <dbReference type="EMBL" id="GAA4610010.1"/>
    </source>
</evidence>
<feature type="domain" description="Phosphoribosyltransferase" evidence="12">
    <location>
        <begin position="49"/>
        <end position="165"/>
    </location>
</feature>